<proteinExistence type="predicted"/>
<organism evidence="3 4">
    <name type="scientific">Phytophthora pseudosyringae</name>
    <dbReference type="NCBI Taxonomy" id="221518"/>
    <lineage>
        <taxon>Eukaryota</taxon>
        <taxon>Sar</taxon>
        <taxon>Stramenopiles</taxon>
        <taxon>Oomycota</taxon>
        <taxon>Peronosporomycetes</taxon>
        <taxon>Peronosporales</taxon>
        <taxon>Peronosporaceae</taxon>
        <taxon>Phytophthora</taxon>
    </lineage>
</organism>
<dbReference type="OrthoDB" id="261960at2759"/>
<evidence type="ECO:0000259" key="2">
    <source>
        <dbReference type="PROSITE" id="PS51397"/>
    </source>
</evidence>
<gene>
    <name evidence="3" type="ORF">PHYPSEUDO_000539</name>
</gene>
<feature type="compositionally biased region" description="Basic and acidic residues" evidence="1">
    <location>
        <begin position="333"/>
        <end position="342"/>
    </location>
</feature>
<dbReference type="GO" id="GO:0005634">
    <property type="term" value="C:nucleus"/>
    <property type="evidence" value="ECO:0007669"/>
    <property type="project" value="TreeGrafter"/>
</dbReference>
<dbReference type="Pfam" id="PF08325">
    <property type="entry name" value="WLM"/>
    <property type="match status" value="1"/>
</dbReference>
<accession>A0A8T1W122</accession>
<feature type="compositionally biased region" description="Acidic residues" evidence="1">
    <location>
        <begin position="263"/>
        <end position="272"/>
    </location>
</feature>
<feature type="region of interest" description="Disordered" evidence="1">
    <location>
        <begin position="223"/>
        <end position="342"/>
    </location>
</feature>
<dbReference type="AlphaFoldDB" id="A0A8T1W122"/>
<dbReference type="PANTHER" id="PTHR46622">
    <property type="entry name" value="DNA-DEPENDENT METALLOPROTEASE WSS1"/>
    <property type="match status" value="1"/>
</dbReference>
<dbReference type="PROSITE" id="PS51397">
    <property type="entry name" value="WLM"/>
    <property type="match status" value="1"/>
</dbReference>
<dbReference type="Proteomes" id="UP000694044">
    <property type="component" value="Unassembled WGS sequence"/>
</dbReference>
<dbReference type="GO" id="GO:0008237">
    <property type="term" value="F:metallopeptidase activity"/>
    <property type="evidence" value="ECO:0007669"/>
    <property type="project" value="TreeGrafter"/>
</dbReference>
<keyword evidence="4" id="KW-1185">Reference proteome</keyword>
<comment type="caution">
    <text evidence="3">The sequence shown here is derived from an EMBL/GenBank/DDBJ whole genome shotgun (WGS) entry which is preliminary data.</text>
</comment>
<name>A0A8T1W122_9STRA</name>
<protein>
    <recommendedName>
        <fullName evidence="2">WLM domain-containing protein</fullName>
    </recommendedName>
</protein>
<feature type="compositionally biased region" description="Polar residues" evidence="1">
    <location>
        <begin position="279"/>
        <end position="292"/>
    </location>
</feature>
<dbReference type="PANTHER" id="PTHR46622:SF1">
    <property type="entry name" value="DNA-DEPENDENT METALLOPROTEASE WSS1"/>
    <property type="match status" value="1"/>
</dbReference>
<dbReference type="InterPro" id="IPR013536">
    <property type="entry name" value="WLM_dom"/>
</dbReference>
<evidence type="ECO:0000313" key="3">
    <source>
        <dbReference type="EMBL" id="KAG7386218.1"/>
    </source>
</evidence>
<reference evidence="3" key="1">
    <citation type="submission" date="2021-02" db="EMBL/GenBank/DDBJ databases">
        <authorList>
            <person name="Palmer J.M."/>
        </authorList>
    </citation>
    <scope>NUCLEOTIDE SEQUENCE</scope>
    <source>
        <strain evidence="3">SCRP734</strain>
    </source>
</reference>
<dbReference type="InterPro" id="IPR053000">
    <property type="entry name" value="WSS1-like_metalloprotease"/>
</dbReference>
<evidence type="ECO:0000313" key="4">
    <source>
        <dbReference type="Proteomes" id="UP000694044"/>
    </source>
</evidence>
<feature type="domain" description="WLM" evidence="2">
    <location>
        <begin position="1"/>
        <end position="207"/>
    </location>
</feature>
<dbReference type="GO" id="GO:0006281">
    <property type="term" value="P:DNA repair"/>
    <property type="evidence" value="ECO:0007669"/>
    <property type="project" value="TreeGrafter"/>
</dbReference>
<evidence type="ECO:0000256" key="1">
    <source>
        <dbReference type="SAM" id="MobiDB-lite"/>
    </source>
</evidence>
<dbReference type="EMBL" id="JAGDFM010000105">
    <property type="protein sequence ID" value="KAG7386218.1"/>
    <property type="molecule type" value="Genomic_DNA"/>
</dbReference>
<sequence length="342" mass="38186">MTTSYAIAEIKALVRQPQRAQAQQLLERLAAAVLPILTRRRFRVRRLLEFFPKDGALLGMNVNRGAKIYVRLRPKRTPASFYPYEELLRTLLHELTHMVHGPHNQVFYRYLDELKHEMEALMVRGLVGEEGARFADAGAGQRLGGGSSVGVPIRVAAVLAAKRREQFHSLLGGETSRRLGSSEASEEVLDPQTLRRKVLEAAERRRSDNEHCRNVLREGASHEVLGIESSDEDDEGYANVGGGDGDGSRRQHATGSSTAEIIVLEEDEEDDAAVATDQPVYTASRASDSNIPATIELLDDEREEKSDTVSSRPPFASSDRERVRERDRKRKRQDAAHVIDLT</sequence>